<proteinExistence type="predicted"/>
<dbReference type="AlphaFoldDB" id="A0A2G2W5P1"/>
<evidence type="ECO:0000313" key="2">
    <source>
        <dbReference type="Proteomes" id="UP000224567"/>
    </source>
</evidence>
<dbReference type="Proteomes" id="UP000224567">
    <property type="component" value="Unassembled WGS sequence"/>
</dbReference>
<gene>
    <name evidence="1" type="ORF">CQW23_19405</name>
</gene>
<sequence>MSTNIAESLKAMLLDEREYPVKAIFNSIAYRFGEIFRKRYAEVMFLQEVRLGEIDMRSCKATLRLKYGNDCGSSIYNYSAYIFKRIIPPCILGTYLCSTSKVKMERGAEVSRNGLAIDQRQLGMELRLMDHFLWAIDERSHLDFHDLITPPTSL</sequence>
<dbReference type="OrthoDB" id="1248924at2759"/>
<evidence type="ECO:0000313" key="1">
    <source>
        <dbReference type="EMBL" id="PHT40551.1"/>
    </source>
</evidence>
<organism evidence="1 2">
    <name type="scientific">Capsicum baccatum</name>
    <name type="common">Peruvian pepper</name>
    <dbReference type="NCBI Taxonomy" id="33114"/>
    <lineage>
        <taxon>Eukaryota</taxon>
        <taxon>Viridiplantae</taxon>
        <taxon>Streptophyta</taxon>
        <taxon>Embryophyta</taxon>
        <taxon>Tracheophyta</taxon>
        <taxon>Spermatophyta</taxon>
        <taxon>Magnoliopsida</taxon>
        <taxon>eudicotyledons</taxon>
        <taxon>Gunneridae</taxon>
        <taxon>Pentapetalae</taxon>
        <taxon>asterids</taxon>
        <taxon>lamiids</taxon>
        <taxon>Solanales</taxon>
        <taxon>Solanaceae</taxon>
        <taxon>Solanoideae</taxon>
        <taxon>Capsiceae</taxon>
        <taxon>Capsicum</taxon>
    </lineage>
</organism>
<reference evidence="1 2" key="1">
    <citation type="journal article" date="2017" name="Genome Biol.">
        <title>New reference genome sequences of hot pepper reveal the massive evolution of plant disease-resistance genes by retroduplication.</title>
        <authorList>
            <person name="Kim S."/>
            <person name="Park J."/>
            <person name="Yeom S.I."/>
            <person name="Kim Y.M."/>
            <person name="Seo E."/>
            <person name="Kim K.T."/>
            <person name="Kim M.S."/>
            <person name="Lee J.M."/>
            <person name="Cheong K."/>
            <person name="Shin H.S."/>
            <person name="Kim S.B."/>
            <person name="Han K."/>
            <person name="Lee J."/>
            <person name="Park M."/>
            <person name="Lee H.A."/>
            <person name="Lee H.Y."/>
            <person name="Lee Y."/>
            <person name="Oh S."/>
            <person name="Lee J.H."/>
            <person name="Choi E."/>
            <person name="Choi E."/>
            <person name="Lee S.E."/>
            <person name="Jeon J."/>
            <person name="Kim H."/>
            <person name="Choi G."/>
            <person name="Song H."/>
            <person name="Lee J."/>
            <person name="Lee S.C."/>
            <person name="Kwon J.K."/>
            <person name="Lee H.Y."/>
            <person name="Koo N."/>
            <person name="Hong Y."/>
            <person name="Kim R.W."/>
            <person name="Kang W.H."/>
            <person name="Huh J.H."/>
            <person name="Kang B.C."/>
            <person name="Yang T.J."/>
            <person name="Lee Y.H."/>
            <person name="Bennetzen J.L."/>
            <person name="Choi D."/>
        </authorList>
    </citation>
    <scope>NUCLEOTIDE SEQUENCE [LARGE SCALE GENOMIC DNA]</scope>
    <source>
        <strain evidence="2">cv. PBC81</strain>
    </source>
</reference>
<keyword evidence="2" id="KW-1185">Reference proteome</keyword>
<name>A0A2G2W5P1_CAPBA</name>
<dbReference type="EMBL" id="MLFT02000008">
    <property type="protein sequence ID" value="PHT40551.1"/>
    <property type="molecule type" value="Genomic_DNA"/>
</dbReference>
<accession>A0A2G2W5P1</accession>
<comment type="caution">
    <text evidence="1">The sequence shown here is derived from an EMBL/GenBank/DDBJ whole genome shotgun (WGS) entry which is preliminary data.</text>
</comment>
<reference evidence="2" key="2">
    <citation type="journal article" date="2017" name="J. Anim. Genet.">
        <title>Multiple reference genome sequences of hot pepper reveal the massive evolution of plant disease resistance genes by retroduplication.</title>
        <authorList>
            <person name="Kim S."/>
            <person name="Park J."/>
            <person name="Yeom S.-I."/>
            <person name="Kim Y.-M."/>
            <person name="Seo E."/>
            <person name="Kim K.-T."/>
            <person name="Kim M.-S."/>
            <person name="Lee J.M."/>
            <person name="Cheong K."/>
            <person name="Shin H.-S."/>
            <person name="Kim S.-B."/>
            <person name="Han K."/>
            <person name="Lee J."/>
            <person name="Park M."/>
            <person name="Lee H.-A."/>
            <person name="Lee H.-Y."/>
            <person name="Lee Y."/>
            <person name="Oh S."/>
            <person name="Lee J.H."/>
            <person name="Choi E."/>
            <person name="Choi E."/>
            <person name="Lee S.E."/>
            <person name="Jeon J."/>
            <person name="Kim H."/>
            <person name="Choi G."/>
            <person name="Song H."/>
            <person name="Lee J."/>
            <person name="Lee S.-C."/>
            <person name="Kwon J.-K."/>
            <person name="Lee H.-Y."/>
            <person name="Koo N."/>
            <person name="Hong Y."/>
            <person name="Kim R.W."/>
            <person name="Kang W.-H."/>
            <person name="Huh J.H."/>
            <person name="Kang B.-C."/>
            <person name="Yang T.-J."/>
            <person name="Lee Y.-H."/>
            <person name="Bennetzen J.L."/>
            <person name="Choi D."/>
        </authorList>
    </citation>
    <scope>NUCLEOTIDE SEQUENCE [LARGE SCALE GENOMIC DNA]</scope>
    <source>
        <strain evidence="2">cv. PBC81</strain>
    </source>
</reference>
<protein>
    <submittedName>
        <fullName evidence="1">Uncharacterized protein</fullName>
    </submittedName>
</protein>